<dbReference type="Pfam" id="PF11563">
    <property type="entry name" value="Protoglobin"/>
    <property type="match status" value="1"/>
</dbReference>
<evidence type="ECO:0000313" key="2">
    <source>
        <dbReference type="EMBL" id="MDI3406477.1"/>
    </source>
</evidence>
<dbReference type="Gene3D" id="1.10.490.10">
    <property type="entry name" value="Globins"/>
    <property type="match status" value="1"/>
</dbReference>
<keyword evidence="3" id="KW-1185">Reference proteome</keyword>
<protein>
    <submittedName>
        <fullName evidence="2">Protoglobin domain-containing protein</fullName>
    </submittedName>
</protein>
<comment type="caution">
    <text evidence="2">The sequence shown here is derived from an EMBL/GenBank/DDBJ whole genome shotgun (WGS) entry which is preliminary data.</text>
</comment>
<dbReference type="InterPro" id="IPR009050">
    <property type="entry name" value="Globin-like_sf"/>
</dbReference>
<dbReference type="Proteomes" id="UP001223978">
    <property type="component" value="Unassembled WGS sequence"/>
</dbReference>
<evidence type="ECO:0000259" key="1">
    <source>
        <dbReference type="Pfam" id="PF11563"/>
    </source>
</evidence>
<organism evidence="2 3">
    <name type="scientific">Streptomyces cavernicola</name>
    <dbReference type="NCBI Taxonomy" id="3043613"/>
    <lineage>
        <taxon>Bacteria</taxon>
        <taxon>Bacillati</taxon>
        <taxon>Actinomycetota</taxon>
        <taxon>Actinomycetes</taxon>
        <taxon>Kitasatosporales</taxon>
        <taxon>Streptomycetaceae</taxon>
        <taxon>Streptomyces</taxon>
    </lineage>
</organism>
<dbReference type="InterPro" id="IPR044398">
    <property type="entry name" value="Globin-sensor_dom"/>
</dbReference>
<accession>A0ABT6SFM8</accession>
<name>A0ABT6SFM8_9ACTN</name>
<evidence type="ECO:0000313" key="3">
    <source>
        <dbReference type="Proteomes" id="UP001223978"/>
    </source>
</evidence>
<dbReference type="RefSeq" id="WP_282544409.1">
    <property type="nucleotide sequence ID" value="NZ_JASCIQ010000023.1"/>
</dbReference>
<dbReference type="SUPFAM" id="SSF46458">
    <property type="entry name" value="Globin-like"/>
    <property type="match status" value="1"/>
</dbReference>
<proteinExistence type="predicted"/>
<gene>
    <name evidence="2" type="ORF">QIS96_22040</name>
</gene>
<reference evidence="2 3" key="1">
    <citation type="submission" date="2023-05" db="EMBL/GenBank/DDBJ databases">
        <title>Draft genome sequence of Streptomyces sp. B-S-A6 isolated from a cave soil in Thailand.</title>
        <authorList>
            <person name="Chamroensaksri N."/>
            <person name="Muangham S."/>
        </authorList>
    </citation>
    <scope>NUCLEOTIDE SEQUENCE [LARGE SCALE GENOMIC DNA]</scope>
    <source>
        <strain evidence="2 3">B-S-A6</strain>
    </source>
</reference>
<dbReference type="InterPro" id="IPR012292">
    <property type="entry name" value="Globin/Proto"/>
</dbReference>
<dbReference type="InterPro" id="IPR012102">
    <property type="entry name" value="Protoglobin"/>
</dbReference>
<sequence length="194" mass="21597">MPETIAGYDYGASDLAPSPVTPQELRDLEASVLWTDDDAASLARAAQVLDGQIEDVLDVWYGFVGANPHLLAAFASPDGTPVDQYLARVRGRFGQWIRDTCTRPHDGQWLDYAQEIALRHTRAKKNTTDDVRSTPYVPLRHVIALIYPITATMRPFLAKGGDDEDTVDKMHQAWCKAVTLQVALWAQPYAGNDW</sequence>
<feature type="domain" description="Globin-sensor" evidence="1">
    <location>
        <begin position="23"/>
        <end position="190"/>
    </location>
</feature>
<dbReference type="EMBL" id="JASCIQ010000023">
    <property type="protein sequence ID" value="MDI3406477.1"/>
    <property type="molecule type" value="Genomic_DNA"/>
</dbReference>
<dbReference type="CDD" id="cd12124">
    <property type="entry name" value="Pgbs"/>
    <property type="match status" value="1"/>
</dbReference>